<dbReference type="OrthoDB" id="1030341at2"/>
<sequence length="236" mass="26725">MNKLTEALTTQFKPSMILVVYQGPREDYYLESHVISPDGVVLEGRPLQQETISDMVDFFFDERQSQNRVVGLLPENLLSFEALPGGKYTMIWYCPAQTRVLYFAKDLHLPSGKAQVPPLIFKVSSGNLYVYAFTEATRPAEDTQLFLAPFHNVSADGHVCLGSAKVKAPSKPTYADIIKYWEDLFFLSEFSHLAGNNNPTVGNLNTIWRSQISPNQLPFPLCELIEYKKNKLKNLL</sequence>
<accession>A0A1M6WIY2</accession>
<keyword evidence="2" id="KW-1185">Reference proteome</keyword>
<dbReference type="AlphaFoldDB" id="A0A1M6WIY2"/>
<organism evidence="1 2">
    <name type="scientific">Chitinophaga jiangningensis</name>
    <dbReference type="NCBI Taxonomy" id="1419482"/>
    <lineage>
        <taxon>Bacteria</taxon>
        <taxon>Pseudomonadati</taxon>
        <taxon>Bacteroidota</taxon>
        <taxon>Chitinophagia</taxon>
        <taxon>Chitinophagales</taxon>
        <taxon>Chitinophagaceae</taxon>
        <taxon>Chitinophaga</taxon>
    </lineage>
</organism>
<dbReference type="InterPro" id="IPR032787">
    <property type="entry name" value="Prok-E2_D"/>
</dbReference>
<dbReference type="EMBL" id="FRBL01000001">
    <property type="protein sequence ID" value="SHK93485.1"/>
    <property type="molecule type" value="Genomic_DNA"/>
</dbReference>
<dbReference type="RefSeq" id="WP_073077940.1">
    <property type="nucleotide sequence ID" value="NZ_FRBL01000001.1"/>
</dbReference>
<dbReference type="Pfam" id="PF14460">
    <property type="entry name" value="Prok-E2_D"/>
    <property type="match status" value="1"/>
</dbReference>
<dbReference type="STRING" id="1419482.SAMN05444266_101639"/>
<gene>
    <name evidence="1" type="ORF">SAMN05444266_101639</name>
</gene>
<name>A0A1M6WIY2_9BACT</name>
<protein>
    <submittedName>
        <fullName evidence="1">PRTRC system protein B</fullName>
    </submittedName>
</protein>
<proteinExistence type="predicted"/>
<dbReference type="Proteomes" id="UP000184420">
    <property type="component" value="Unassembled WGS sequence"/>
</dbReference>
<evidence type="ECO:0000313" key="1">
    <source>
        <dbReference type="EMBL" id="SHK93485.1"/>
    </source>
</evidence>
<reference evidence="1 2" key="1">
    <citation type="submission" date="2016-11" db="EMBL/GenBank/DDBJ databases">
        <authorList>
            <person name="Jaros S."/>
            <person name="Januszkiewicz K."/>
            <person name="Wedrychowicz H."/>
        </authorList>
    </citation>
    <scope>NUCLEOTIDE SEQUENCE [LARGE SCALE GENOMIC DNA]</scope>
    <source>
        <strain evidence="1 2">DSM 27406</strain>
    </source>
</reference>
<evidence type="ECO:0000313" key="2">
    <source>
        <dbReference type="Proteomes" id="UP000184420"/>
    </source>
</evidence>